<dbReference type="SUPFAM" id="SSF50494">
    <property type="entry name" value="Trypsin-like serine proteases"/>
    <property type="match status" value="1"/>
</dbReference>
<dbReference type="Proteomes" id="UP000271624">
    <property type="component" value="Unassembled WGS sequence"/>
</dbReference>
<dbReference type="PANTHER" id="PTHR43019">
    <property type="entry name" value="SERINE ENDOPROTEASE DEGS"/>
    <property type="match status" value="1"/>
</dbReference>
<protein>
    <recommendedName>
        <fullName evidence="3">Serine protease</fullName>
    </recommendedName>
</protein>
<dbReference type="Gene3D" id="2.40.10.10">
    <property type="entry name" value="Trypsin-like serine proteases"/>
    <property type="match status" value="2"/>
</dbReference>
<proteinExistence type="predicted"/>
<dbReference type="PANTHER" id="PTHR43019:SF23">
    <property type="entry name" value="PROTEASE DO-LIKE 5, CHLOROPLASTIC"/>
    <property type="match status" value="1"/>
</dbReference>
<dbReference type="InterPro" id="IPR009003">
    <property type="entry name" value="Peptidase_S1_PA"/>
</dbReference>
<name>A0A433V8W2_9CYAN</name>
<evidence type="ECO:0000313" key="1">
    <source>
        <dbReference type="EMBL" id="RUT02535.1"/>
    </source>
</evidence>
<dbReference type="RefSeq" id="WP_127084237.1">
    <property type="nucleotide sequence ID" value="NZ_RSCL01000016.1"/>
</dbReference>
<dbReference type="AlphaFoldDB" id="A0A433V8W2"/>
<dbReference type="OrthoDB" id="467315at2"/>
<dbReference type="EMBL" id="RSCL01000016">
    <property type="protein sequence ID" value="RUT02535.1"/>
    <property type="molecule type" value="Genomic_DNA"/>
</dbReference>
<sequence length="228" mass="24859">MKFIDNLPALLFGAAVVVIQPQVAFGLSPLQINAIAKQFTVVVGGSGVGSGVVIERKGNTYYVLTNQHVVADDGNYEIKTYDGARYSVKRIRELLGLDLAILEFSSVQNYNVASAGNSDNAYEGMPVYVAGWASSIPGVTEERNYQFTQGNIRSRLENGEKGYTLVYDNRAVPGMSGGAVLDEQGNLIGINGIAREIEKQGKRLEILRFAIPINTFLSARSHAVWRNR</sequence>
<gene>
    <name evidence="1" type="ORF">DSM106972_060130</name>
</gene>
<comment type="caution">
    <text evidence="1">The sequence shown here is derived from an EMBL/GenBank/DDBJ whole genome shotgun (WGS) entry which is preliminary data.</text>
</comment>
<reference evidence="1" key="1">
    <citation type="submission" date="2018-12" db="EMBL/GenBank/DDBJ databases">
        <authorList>
            <person name="Will S."/>
            <person name="Neumann-Schaal M."/>
            <person name="Henke P."/>
        </authorList>
    </citation>
    <scope>NUCLEOTIDE SEQUENCE</scope>
    <source>
        <strain evidence="1">PCC 7102</strain>
    </source>
</reference>
<keyword evidence="2" id="KW-1185">Reference proteome</keyword>
<dbReference type="InterPro" id="IPR043504">
    <property type="entry name" value="Peptidase_S1_PA_chymotrypsin"/>
</dbReference>
<evidence type="ECO:0000313" key="2">
    <source>
        <dbReference type="Proteomes" id="UP000271624"/>
    </source>
</evidence>
<reference evidence="1" key="2">
    <citation type="journal article" date="2019" name="Genome Biol. Evol.">
        <title>Day and night: Metabolic profiles and evolutionary relationships of six axenic non-marine cyanobacteria.</title>
        <authorList>
            <person name="Will S.E."/>
            <person name="Henke P."/>
            <person name="Boedeker C."/>
            <person name="Huang S."/>
            <person name="Brinkmann H."/>
            <person name="Rohde M."/>
            <person name="Jarek M."/>
            <person name="Friedl T."/>
            <person name="Seufert S."/>
            <person name="Schumacher M."/>
            <person name="Overmann J."/>
            <person name="Neumann-Schaal M."/>
            <person name="Petersen J."/>
        </authorList>
    </citation>
    <scope>NUCLEOTIDE SEQUENCE [LARGE SCALE GENOMIC DNA]</scope>
    <source>
        <strain evidence="1">PCC 7102</strain>
    </source>
</reference>
<evidence type="ECO:0008006" key="3">
    <source>
        <dbReference type="Google" id="ProtNLM"/>
    </source>
</evidence>
<organism evidence="1 2">
    <name type="scientific">Dulcicalothrix desertica PCC 7102</name>
    <dbReference type="NCBI Taxonomy" id="232991"/>
    <lineage>
        <taxon>Bacteria</taxon>
        <taxon>Bacillati</taxon>
        <taxon>Cyanobacteriota</taxon>
        <taxon>Cyanophyceae</taxon>
        <taxon>Nostocales</taxon>
        <taxon>Calotrichaceae</taxon>
        <taxon>Dulcicalothrix</taxon>
    </lineage>
</organism>
<dbReference type="Pfam" id="PF13365">
    <property type="entry name" value="Trypsin_2"/>
    <property type="match status" value="1"/>
</dbReference>
<accession>A0A433V8W2</accession>